<keyword evidence="5" id="KW-0254">Endocytosis</keyword>
<dbReference type="PIRSF" id="PIRSF037091">
    <property type="entry name" value="AP2_complex_alpha"/>
    <property type="match status" value="1"/>
</dbReference>
<dbReference type="InterPro" id="IPR011989">
    <property type="entry name" value="ARM-like"/>
</dbReference>
<name>A0A2H6KE47_9APIC</name>
<dbReference type="InterPro" id="IPR016024">
    <property type="entry name" value="ARM-type_fold"/>
</dbReference>
<feature type="domain" description="Clathrin/coatomer adaptor adaptin-like N-terminal" evidence="8">
    <location>
        <begin position="28"/>
        <end position="593"/>
    </location>
</feature>
<dbReference type="SUPFAM" id="SSF48371">
    <property type="entry name" value="ARM repeat"/>
    <property type="match status" value="1"/>
</dbReference>
<keyword evidence="10" id="KW-1185">Reference proteome</keyword>
<keyword evidence="5" id="KW-0168">Coated pit</keyword>
<comment type="caution">
    <text evidence="9">The sequence shown here is derived from an EMBL/GenBank/DDBJ whole genome shotgun (WGS) entry which is preliminary data.</text>
</comment>
<organism evidence="9 10">
    <name type="scientific">Babesia ovata</name>
    <dbReference type="NCBI Taxonomy" id="189622"/>
    <lineage>
        <taxon>Eukaryota</taxon>
        <taxon>Sar</taxon>
        <taxon>Alveolata</taxon>
        <taxon>Apicomplexa</taxon>
        <taxon>Aconoidasida</taxon>
        <taxon>Piroplasmida</taxon>
        <taxon>Babesiidae</taxon>
        <taxon>Babesia</taxon>
    </lineage>
</organism>
<dbReference type="InterPro" id="IPR013041">
    <property type="entry name" value="Clathrin_app_Ig-like_sf"/>
</dbReference>
<dbReference type="InterPro" id="IPR017104">
    <property type="entry name" value="AP2_complex_asu"/>
</dbReference>
<feature type="binding site" evidence="6">
    <location>
        <begin position="7"/>
        <end position="8"/>
    </location>
    <ligand>
        <name>a 1,2-diacyl-sn-glycero-3-phospho-(1D-myo-inositol-3,4,5-trisphosphate)</name>
        <dbReference type="ChEBI" id="CHEBI:57836"/>
    </ligand>
</feature>
<dbReference type="Pfam" id="PF01602">
    <property type="entry name" value="Adaptin_N"/>
    <property type="match status" value="1"/>
</dbReference>
<dbReference type="PANTHER" id="PTHR22780">
    <property type="entry name" value="ADAPTIN, ALPHA/GAMMA/EPSILON"/>
    <property type="match status" value="1"/>
</dbReference>
<feature type="region of interest" description="Disordered" evidence="7">
    <location>
        <begin position="644"/>
        <end position="681"/>
    </location>
</feature>
<dbReference type="Gene3D" id="1.25.10.10">
    <property type="entry name" value="Leucine-rich Repeat Variant"/>
    <property type="match status" value="1"/>
</dbReference>
<feature type="binding site" evidence="6">
    <location>
        <position position="48"/>
    </location>
    <ligand>
        <name>a 1,2-diacyl-sn-glycero-3-phospho-(1D-myo-inositol-3,4,5-trisphosphate)</name>
        <dbReference type="ChEBI" id="CHEBI:57836"/>
    </ligand>
</feature>
<evidence type="ECO:0000256" key="1">
    <source>
        <dbReference type="ARBA" id="ARBA00004184"/>
    </source>
</evidence>
<feature type="binding site" evidence="6">
    <location>
        <begin position="52"/>
        <end position="56"/>
    </location>
    <ligand>
        <name>a 1,2-diacyl-sn-glycero-3-phospho-(1D-myo-inositol-3,4,5-trisphosphate)</name>
        <dbReference type="ChEBI" id="CHEBI:57836"/>
    </ligand>
</feature>
<dbReference type="SUPFAM" id="SSF49348">
    <property type="entry name" value="Clathrin adaptor appendage domain"/>
    <property type="match status" value="1"/>
</dbReference>
<evidence type="ECO:0000256" key="5">
    <source>
        <dbReference type="PIRNR" id="PIRNR037091"/>
    </source>
</evidence>
<dbReference type="GO" id="GO:0035615">
    <property type="term" value="F:clathrin adaptor activity"/>
    <property type="evidence" value="ECO:0007669"/>
    <property type="project" value="InterPro"/>
</dbReference>
<evidence type="ECO:0000256" key="2">
    <source>
        <dbReference type="ARBA" id="ARBA00022448"/>
    </source>
</evidence>
<accession>A0A2H6KE47</accession>
<keyword evidence="4 5" id="KW-0472">Membrane</keyword>
<dbReference type="AlphaFoldDB" id="A0A2H6KE47"/>
<evidence type="ECO:0000313" key="10">
    <source>
        <dbReference type="Proteomes" id="UP000236319"/>
    </source>
</evidence>
<dbReference type="EMBL" id="BDSA01000003">
    <property type="protein sequence ID" value="GBE61271.1"/>
    <property type="molecule type" value="Genomic_DNA"/>
</dbReference>
<comment type="subcellular location">
    <subcellularLocation>
        <location evidence="1">Endomembrane system</location>
        <topology evidence="1">Peripheral membrane protein</topology>
    </subcellularLocation>
    <subcellularLocation>
        <location evidence="5">Membrane</location>
        <location evidence="5">Coated pit</location>
    </subcellularLocation>
</comment>
<keyword evidence="2 5" id="KW-0813">Transport</keyword>
<dbReference type="Gene3D" id="2.60.40.1230">
    <property type="match status" value="1"/>
</dbReference>
<dbReference type="GO" id="GO:0030122">
    <property type="term" value="C:AP-2 adaptor complex"/>
    <property type="evidence" value="ECO:0007669"/>
    <property type="project" value="InterPro"/>
</dbReference>
<dbReference type="GO" id="GO:0006886">
    <property type="term" value="P:intracellular protein transport"/>
    <property type="evidence" value="ECO:0007669"/>
    <property type="project" value="UniProtKB-UniRule"/>
</dbReference>
<evidence type="ECO:0000259" key="8">
    <source>
        <dbReference type="Pfam" id="PF01602"/>
    </source>
</evidence>
<dbReference type="GeneID" id="39875041"/>
<dbReference type="VEuPathDB" id="PiroplasmaDB:BOVATA_027640"/>
<gene>
    <name evidence="9" type="ORF">BOVATA_027640</name>
</gene>
<dbReference type="OrthoDB" id="413467at2759"/>
<protein>
    <recommendedName>
        <fullName evidence="5">AP-2 complex subunit alpha</fullName>
    </recommendedName>
</protein>
<evidence type="ECO:0000256" key="6">
    <source>
        <dbReference type="PIRSR" id="PIRSR037091-1"/>
    </source>
</evidence>
<evidence type="ECO:0000256" key="3">
    <source>
        <dbReference type="ARBA" id="ARBA00022927"/>
    </source>
</evidence>
<dbReference type="InterPro" id="IPR050840">
    <property type="entry name" value="Adaptor_Complx_Large_Subunit"/>
</dbReference>
<evidence type="ECO:0000256" key="7">
    <source>
        <dbReference type="SAM" id="MobiDB-lite"/>
    </source>
</evidence>
<comment type="function">
    <text evidence="5">Adaptins are components of the adaptor complexes which link clathrin to receptors in coated vesicles. Clathrin-associated protein complexes are believed to interact with the cytoplasmic tails of membrane proteins, leading to their selection and concentration.</text>
</comment>
<evidence type="ECO:0000313" key="9">
    <source>
        <dbReference type="EMBL" id="GBE61271.1"/>
    </source>
</evidence>
<reference evidence="9 10" key="1">
    <citation type="journal article" date="2017" name="BMC Genomics">
        <title>Whole-genome assembly of Babesia ovata and comparative genomics between closely related pathogens.</title>
        <authorList>
            <person name="Yamagishi J."/>
            <person name="Asada M."/>
            <person name="Hakimi H."/>
            <person name="Tanaka T.Q."/>
            <person name="Sugimoto C."/>
            <person name="Kawazu S."/>
        </authorList>
    </citation>
    <scope>NUCLEOTIDE SEQUENCE [LARGE SCALE GENOMIC DNA]</scope>
    <source>
        <strain evidence="9 10">Miyake</strain>
    </source>
</reference>
<evidence type="ECO:0000256" key="4">
    <source>
        <dbReference type="ARBA" id="ARBA00023136"/>
    </source>
</evidence>
<keyword evidence="3 5" id="KW-0653">Protein transport</keyword>
<sequence>MAAQPVRGLVKFITDLNGLSTGRERNHRVREELSKIHSRFDERGMSGYEKKKCMLKLLYIHMLGYDVDIGYVEAVQLMASASYQEKAAGYMGVEVLLGDLKDLRRMAINTTLEDLHSTVEHVQALALNHIANSWCEELRERLFDDVLKMLHVLPLESSMLRKKLYMCVLQFLRLNSRLFPLPDWKRKMFDLLSQETDFGCLMSLTNLLMEFVRIKPDAWDHCVPLIIEALMRLLSGTVVGESYYTLNSPWLLWKLLNVLAIVQPNPNARYTHTLIHVIGRLVDRMVSITVPMSSRSLAGGKGVPDRAEMMAWLLHMSIALETVRVIVVWVPYMPSFSLEPITDFLSRLLSSRSSHVYVNGLEMAEKMLDNEQLVVALKERLPQFLRLFASNDPTVKCRTLWVVSRLCDKDNWNQAVPEMLSVLRNSDVPTQNFAVPLLLDALERCVPPSSLYVDFVFKMAQYVHDEAVMEGVPAILHGKPVRFGELLASRCMSALAQGPVNDALLRICATSLGEYGHLIENEFSFSEQATMLQRFFPLGSGCTQSIVLTTLARLAARDKSLWEKVERFLDSQAVHPDVCVQSTACEILRLMMLGNSVLESVVIGDRGKYGAIDAIESVEPRVLSIADVGKTRLYNRNAVATRRQVRSASASSSSSSRSSSSTSSSSSDTPAPESSMSFEEDAGDGRLLRERMLSDSPGALFDDGVLSVWVEQAYRRSEAKLMVRLTVSVRSARAVRCIHITSTSLRCDSGLQGAEHNTVEGRLGPGEEIGHRLSFVLHRAYSDLPIYKVRYVVQRASGRKEDSEVSFRLPVGIHKFVTPLIAGEDHFDSIWSSLREHEASRDIAVGCSMSAACEIVRRCVRAHVVEESESDSWFACSCECANKSSIVCAGRLRAFPSRLRLSLVVRCSSASATASLCLIVARALETASYGRLSP</sequence>
<comment type="similarity">
    <text evidence="5">Belongs to the adaptor complexes large subunit family.</text>
</comment>
<dbReference type="Proteomes" id="UP000236319">
    <property type="component" value="Unassembled WGS sequence"/>
</dbReference>
<dbReference type="InterPro" id="IPR002553">
    <property type="entry name" value="Clathrin/coatomer_adapt-like_N"/>
</dbReference>
<dbReference type="GO" id="GO:0072583">
    <property type="term" value="P:clathrin-dependent endocytosis"/>
    <property type="evidence" value="ECO:0007669"/>
    <property type="project" value="InterPro"/>
</dbReference>
<proteinExistence type="inferred from homology"/>
<dbReference type="RefSeq" id="XP_028867514.1">
    <property type="nucleotide sequence ID" value="XM_029011681.1"/>
</dbReference>
<feature type="compositionally biased region" description="Low complexity" evidence="7">
    <location>
        <begin position="647"/>
        <end position="677"/>
    </location>
</feature>